<dbReference type="SMART" id="SM00676">
    <property type="entry name" value="DM10"/>
    <property type="match status" value="1"/>
</dbReference>
<protein>
    <submittedName>
        <fullName evidence="7">EF-hand domain-containing family member C2</fullName>
    </submittedName>
</protein>
<dbReference type="GO" id="GO:0005930">
    <property type="term" value="C:axoneme"/>
    <property type="evidence" value="ECO:0007669"/>
    <property type="project" value="UniProtKB-SubCell"/>
</dbReference>
<keyword evidence="3" id="KW-0677">Repeat</keyword>
<dbReference type="PROSITE" id="PS51336">
    <property type="entry name" value="DM10"/>
    <property type="match status" value="2"/>
</dbReference>
<accession>A0A2S2P737</accession>
<feature type="domain" description="DM10" evidence="6">
    <location>
        <begin position="174"/>
        <end position="275"/>
    </location>
</feature>
<dbReference type="PANTHER" id="PTHR12086">
    <property type="entry name" value="EF-HAND DOMAIN C-TERMINAL CONTAINING PROTEIN"/>
    <property type="match status" value="1"/>
</dbReference>
<evidence type="ECO:0000256" key="2">
    <source>
        <dbReference type="ARBA" id="ARBA00022490"/>
    </source>
</evidence>
<evidence type="ECO:0000259" key="6">
    <source>
        <dbReference type="PROSITE" id="PS51336"/>
    </source>
</evidence>
<proteinExistence type="predicted"/>
<dbReference type="Gene3D" id="2.30.29.170">
    <property type="match status" value="2"/>
</dbReference>
<dbReference type="InterPro" id="IPR006602">
    <property type="entry name" value="DM10_dom"/>
</dbReference>
<reference evidence="7" key="1">
    <citation type="submission" date="2018-04" db="EMBL/GenBank/DDBJ databases">
        <title>Transcriptome of Schizaphis graminum biotype I.</title>
        <authorList>
            <person name="Scully E.D."/>
            <person name="Geib S.M."/>
            <person name="Palmer N.A."/>
            <person name="Koch K."/>
            <person name="Bradshaw J."/>
            <person name="Heng-Moss T."/>
            <person name="Sarath G."/>
        </authorList>
    </citation>
    <scope>NUCLEOTIDE SEQUENCE</scope>
</reference>
<comment type="subcellular location">
    <subcellularLocation>
        <location evidence="1">Cytoplasm</location>
        <location evidence="1">Cytoskeleton</location>
        <location evidence="1">Cilium axoneme</location>
    </subcellularLocation>
</comment>
<evidence type="ECO:0000256" key="5">
    <source>
        <dbReference type="ARBA" id="ARBA00023273"/>
    </source>
</evidence>
<evidence type="ECO:0000256" key="1">
    <source>
        <dbReference type="ARBA" id="ARBA00004430"/>
    </source>
</evidence>
<organism evidence="7">
    <name type="scientific">Schizaphis graminum</name>
    <name type="common">Green bug aphid</name>
    <dbReference type="NCBI Taxonomy" id="13262"/>
    <lineage>
        <taxon>Eukaryota</taxon>
        <taxon>Metazoa</taxon>
        <taxon>Ecdysozoa</taxon>
        <taxon>Arthropoda</taxon>
        <taxon>Hexapoda</taxon>
        <taxon>Insecta</taxon>
        <taxon>Pterygota</taxon>
        <taxon>Neoptera</taxon>
        <taxon>Paraneoptera</taxon>
        <taxon>Hemiptera</taxon>
        <taxon>Sternorrhyncha</taxon>
        <taxon>Aphidomorpha</taxon>
        <taxon>Aphidoidea</taxon>
        <taxon>Aphididae</taxon>
        <taxon>Aphidini</taxon>
        <taxon>Schizaphis</taxon>
    </lineage>
</organism>
<feature type="domain" description="DM10" evidence="6">
    <location>
        <begin position="1"/>
        <end position="126"/>
    </location>
</feature>
<keyword evidence="5" id="KW-0966">Cell projection</keyword>
<keyword evidence="4" id="KW-0206">Cytoskeleton</keyword>
<evidence type="ECO:0000313" key="7">
    <source>
        <dbReference type="EMBL" id="MBY25018.1"/>
    </source>
</evidence>
<evidence type="ECO:0000256" key="4">
    <source>
        <dbReference type="ARBA" id="ARBA00023212"/>
    </source>
</evidence>
<dbReference type="InterPro" id="IPR040193">
    <property type="entry name" value="EFHC1/EFHC2/EFHB"/>
</dbReference>
<dbReference type="Pfam" id="PF06565">
    <property type="entry name" value="DM10_dom"/>
    <property type="match status" value="2"/>
</dbReference>
<dbReference type="EMBL" id="GGMR01012399">
    <property type="protein sequence ID" value="MBY25018.1"/>
    <property type="molecule type" value="Transcribed_RNA"/>
</dbReference>
<dbReference type="AlphaFoldDB" id="A0A2S2P737"/>
<name>A0A2S2P737_SCHGA</name>
<sequence>MEGELHFYEVLYYLVDDTMELVEEIVDETKVTGIRHKMVVRRQRLPTEGPWCLQPGHNVKQDILNVMSTNENSFYYTMDSQLRDEQKMSYYHCTDLFIGQVLNVYGRSVVLFSCDQCTKNFYKNVYKLETFNPIEAPKTMKEIEEEMLNKKRVEIILKNYDEVLRKGLLKVGGAGMIFGFLIKMITDDPINRGRNFMLKYYLDDTEFAIYEYRETNSGMRGGMFRSKRGFSKDQNQADLFIFHQLAVGINISIDEFKFNITDIDDKTLQFMIDNPNEFSHSNLEIARRKTREQINNRFQSLDEFRTKYFQDRELVDRNEFREVLSFGGELNPQIGVVLALKHKRPDPYEPFTDDVLRSSVQDAMRKGGFIHFDGLKNNFRSRKSRSDKVGYIACTEVIKAMKSNKVPLNEEITNILVNKFTDTENGCIVNFEDMVEFIDYVKNPVEPPNRLARHTSAELVDDDMSLIQRKTENKKKKKIISVPSQSRTGLTCTSRSKRDRMTFNRTRNYTDSPPARPRRHRHSRVNAAGLVYMKYASVSYILYGYINITYITIYVPSECDDVSDGRI</sequence>
<evidence type="ECO:0000256" key="3">
    <source>
        <dbReference type="ARBA" id="ARBA00022737"/>
    </source>
</evidence>
<gene>
    <name evidence="7" type="primary">EFHC2_0</name>
    <name evidence="7" type="ORF">g.40012</name>
</gene>
<keyword evidence="2" id="KW-0963">Cytoplasm</keyword>